<gene>
    <name evidence="2" type="ORF">GSTENG00025754001</name>
</gene>
<reference evidence="2" key="2">
    <citation type="submission" date="2004-02" db="EMBL/GenBank/DDBJ databases">
        <authorList>
            <consortium name="Genoscope"/>
            <consortium name="Whitehead Institute Centre for Genome Research"/>
        </authorList>
    </citation>
    <scope>NUCLEOTIDE SEQUENCE</scope>
</reference>
<protein>
    <submittedName>
        <fullName evidence="2">(spotted green pufferfish) hypothetical protein</fullName>
    </submittedName>
</protein>
<feature type="transmembrane region" description="Helical" evidence="1">
    <location>
        <begin position="147"/>
        <end position="169"/>
    </location>
</feature>
<accession>Q4S126</accession>
<reference evidence="2" key="1">
    <citation type="journal article" date="2004" name="Nature">
        <title>Genome duplication in the teleost fish Tetraodon nigroviridis reveals the early vertebrate proto-karyotype.</title>
        <authorList>
            <person name="Jaillon O."/>
            <person name="Aury J.-M."/>
            <person name="Brunet F."/>
            <person name="Petit J.-L."/>
            <person name="Stange-Thomann N."/>
            <person name="Mauceli E."/>
            <person name="Bouneau L."/>
            <person name="Fischer C."/>
            <person name="Ozouf-Costaz C."/>
            <person name="Bernot A."/>
            <person name="Nicaud S."/>
            <person name="Jaffe D."/>
            <person name="Fisher S."/>
            <person name="Lutfalla G."/>
            <person name="Dossat C."/>
            <person name="Segurens B."/>
            <person name="Dasilva C."/>
            <person name="Salanoubat M."/>
            <person name="Levy M."/>
            <person name="Boudet N."/>
            <person name="Castellano S."/>
            <person name="Anthouard V."/>
            <person name="Jubin C."/>
            <person name="Castelli V."/>
            <person name="Katinka M."/>
            <person name="Vacherie B."/>
            <person name="Biemont C."/>
            <person name="Skalli Z."/>
            <person name="Cattolico L."/>
            <person name="Poulain J."/>
            <person name="De Berardinis V."/>
            <person name="Cruaud C."/>
            <person name="Duprat S."/>
            <person name="Brottier P."/>
            <person name="Coutanceau J.-P."/>
            <person name="Gouzy J."/>
            <person name="Parra G."/>
            <person name="Lardier G."/>
            <person name="Chapple C."/>
            <person name="McKernan K.J."/>
            <person name="McEwan P."/>
            <person name="Bosak S."/>
            <person name="Kellis M."/>
            <person name="Volff J.-N."/>
            <person name="Guigo R."/>
            <person name="Zody M.C."/>
            <person name="Mesirov J."/>
            <person name="Lindblad-Toh K."/>
            <person name="Birren B."/>
            <person name="Nusbaum C."/>
            <person name="Kahn D."/>
            <person name="Robinson-Rechavi M."/>
            <person name="Laudet V."/>
            <person name="Schachter V."/>
            <person name="Quetier F."/>
            <person name="Saurin W."/>
            <person name="Scarpelli C."/>
            <person name="Wincker P."/>
            <person name="Lander E.S."/>
            <person name="Weissenbach J."/>
            <person name="Roest Crollius H."/>
        </authorList>
    </citation>
    <scope>NUCLEOTIDE SEQUENCE [LARGE SCALE GENOMIC DNA]</scope>
</reference>
<evidence type="ECO:0000256" key="1">
    <source>
        <dbReference type="SAM" id="Phobius"/>
    </source>
</evidence>
<proteinExistence type="predicted"/>
<keyword evidence="1" id="KW-1133">Transmembrane helix</keyword>
<keyword evidence="1" id="KW-0472">Membrane</keyword>
<dbReference type="KEGG" id="tng:GSTEN00025754G001"/>
<dbReference type="AlphaFoldDB" id="Q4S126"/>
<comment type="caution">
    <text evidence="2">The sequence shown here is derived from an EMBL/GenBank/DDBJ whole genome shotgun (WGS) entry which is preliminary data.</text>
</comment>
<evidence type="ECO:0000313" key="2">
    <source>
        <dbReference type="EMBL" id="CAG05656.1"/>
    </source>
</evidence>
<keyword evidence="1" id="KW-0812">Transmembrane</keyword>
<name>Q4S126_TETNG</name>
<dbReference type="EMBL" id="CAAE01014770">
    <property type="protein sequence ID" value="CAG05656.1"/>
    <property type="molecule type" value="Genomic_DNA"/>
</dbReference>
<sequence length="222" mass="25970">MNYEKVVITTELCGDILHHVWIPAWRNRDPMLELVLQIQSCPFSTGASVAHPEDELERLTKKMLFDMDHPPSEEYFDRFVHSLRYFGGNHLHITEVALSKLLLKIAFRCVITRQLKARVWSCSTGGSRKQQSKLTWRGENDGTAHKLWLLAVHWLVVKLIIVFVVNHWLTRCSECCGSRVFLLLLCQFSGNFSLKKFPLFDQIKTYSKWCFLCNMTYFTRVK</sequence>
<organism evidence="2">
    <name type="scientific">Tetraodon nigroviridis</name>
    <name type="common">Spotted green pufferfish</name>
    <name type="synonym">Chelonodon nigroviridis</name>
    <dbReference type="NCBI Taxonomy" id="99883"/>
    <lineage>
        <taxon>Eukaryota</taxon>
        <taxon>Metazoa</taxon>
        <taxon>Chordata</taxon>
        <taxon>Craniata</taxon>
        <taxon>Vertebrata</taxon>
        <taxon>Euteleostomi</taxon>
        <taxon>Actinopterygii</taxon>
        <taxon>Neopterygii</taxon>
        <taxon>Teleostei</taxon>
        <taxon>Neoteleostei</taxon>
        <taxon>Acanthomorphata</taxon>
        <taxon>Eupercaria</taxon>
        <taxon>Tetraodontiformes</taxon>
        <taxon>Tetradontoidea</taxon>
        <taxon>Tetraodontidae</taxon>
        <taxon>Tetraodon</taxon>
    </lineage>
</organism>